<protein>
    <submittedName>
        <fullName evidence="2">Uncharacterized protein</fullName>
    </submittedName>
</protein>
<sequence>MQTRDTENVPSAQKLKIAAMECISSRSTSSAFSCRARGMTDHLRCVCLVKTQLLDSSPTLQIAGQCVCASPLQGDIGFSGPPLGQSAGGEARTRDRRVPADPRVDSLSIVLPTPRERMRSNLDTTTVIWKL</sequence>
<evidence type="ECO:0000313" key="2">
    <source>
        <dbReference type="EMBL" id="GFO45071.1"/>
    </source>
</evidence>
<feature type="region of interest" description="Disordered" evidence="1">
    <location>
        <begin position="79"/>
        <end position="99"/>
    </location>
</feature>
<dbReference type="Proteomes" id="UP000735302">
    <property type="component" value="Unassembled WGS sequence"/>
</dbReference>
<name>A0AAV4DM93_9GAST</name>
<gene>
    <name evidence="2" type="ORF">PoB_007157600</name>
</gene>
<reference evidence="2 3" key="1">
    <citation type="journal article" date="2021" name="Elife">
        <title>Chloroplast acquisition without the gene transfer in kleptoplastic sea slugs, Plakobranchus ocellatus.</title>
        <authorList>
            <person name="Maeda T."/>
            <person name="Takahashi S."/>
            <person name="Yoshida T."/>
            <person name="Shimamura S."/>
            <person name="Takaki Y."/>
            <person name="Nagai Y."/>
            <person name="Toyoda A."/>
            <person name="Suzuki Y."/>
            <person name="Arimoto A."/>
            <person name="Ishii H."/>
            <person name="Satoh N."/>
            <person name="Nishiyama T."/>
            <person name="Hasebe M."/>
            <person name="Maruyama T."/>
            <person name="Minagawa J."/>
            <person name="Obokata J."/>
            <person name="Shigenobu S."/>
        </authorList>
    </citation>
    <scope>NUCLEOTIDE SEQUENCE [LARGE SCALE GENOMIC DNA]</scope>
</reference>
<evidence type="ECO:0000313" key="3">
    <source>
        <dbReference type="Proteomes" id="UP000735302"/>
    </source>
</evidence>
<organism evidence="2 3">
    <name type="scientific">Plakobranchus ocellatus</name>
    <dbReference type="NCBI Taxonomy" id="259542"/>
    <lineage>
        <taxon>Eukaryota</taxon>
        <taxon>Metazoa</taxon>
        <taxon>Spiralia</taxon>
        <taxon>Lophotrochozoa</taxon>
        <taxon>Mollusca</taxon>
        <taxon>Gastropoda</taxon>
        <taxon>Heterobranchia</taxon>
        <taxon>Euthyneura</taxon>
        <taxon>Panpulmonata</taxon>
        <taxon>Sacoglossa</taxon>
        <taxon>Placobranchoidea</taxon>
        <taxon>Plakobranchidae</taxon>
        <taxon>Plakobranchus</taxon>
    </lineage>
</organism>
<dbReference type="AlphaFoldDB" id="A0AAV4DM93"/>
<evidence type="ECO:0000256" key="1">
    <source>
        <dbReference type="SAM" id="MobiDB-lite"/>
    </source>
</evidence>
<accession>A0AAV4DM93</accession>
<comment type="caution">
    <text evidence="2">The sequence shown here is derived from an EMBL/GenBank/DDBJ whole genome shotgun (WGS) entry which is preliminary data.</text>
</comment>
<dbReference type="EMBL" id="BLXT01007988">
    <property type="protein sequence ID" value="GFO45071.1"/>
    <property type="molecule type" value="Genomic_DNA"/>
</dbReference>
<proteinExistence type="predicted"/>
<keyword evidence="3" id="KW-1185">Reference proteome</keyword>